<dbReference type="AlphaFoldDB" id="A0A6L5BAB4"/>
<evidence type="ECO:0000313" key="4">
    <source>
        <dbReference type="Proteomes" id="UP000593563"/>
    </source>
</evidence>
<dbReference type="PROSITE" id="PS50090">
    <property type="entry name" value="MYB_LIKE"/>
    <property type="match status" value="1"/>
</dbReference>
<feature type="compositionally biased region" description="Acidic residues" evidence="1">
    <location>
        <begin position="310"/>
        <end position="338"/>
    </location>
</feature>
<protein>
    <recommendedName>
        <fullName evidence="2">Myb-like domain-containing protein</fullName>
    </recommendedName>
</protein>
<feature type="domain" description="Myb-like" evidence="2">
    <location>
        <begin position="245"/>
        <end position="293"/>
    </location>
</feature>
<dbReference type="CDD" id="cd00167">
    <property type="entry name" value="SANT"/>
    <property type="match status" value="1"/>
</dbReference>
<dbReference type="PANTHER" id="PTHR46872:SF10">
    <property type="entry name" value="MYB-LIKE DOMAIN-CONTAINING PROTEIN"/>
    <property type="match status" value="1"/>
</dbReference>
<dbReference type="Proteomes" id="UP000593563">
    <property type="component" value="Unassembled WGS sequence"/>
</dbReference>
<keyword evidence="4" id="KW-1185">Reference proteome</keyword>
<dbReference type="PANTHER" id="PTHR46872">
    <property type="entry name" value="DNA BINDING PROTEIN"/>
    <property type="match status" value="1"/>
</dbReference>
<dbReference type="InterPro" id="IPR001005">
    <property type="entry name" value="SANT/Myb"/>
</dbReference>
<dbReference type="Gene3D" id="1.10.10.60">
    <property type="entry name" value="Homeodomain-like"/>
    <property type="match status" value="1"/>
</dbReference>
<dbReference type="InterPro" id="IPR009057">
    <property type="entry name" value="Homeodomain-like_sf"/>
</dbReference>
<gene>
    <name evidence="3" type="ORF">AG4045_015279</name>
</gene>
<evidence type="ECO:0000256" key="1">
    <source>
        <dbReference type="SAM" id="MobiDB-lite"/>
    </source>
</evidence>
<reference evidence="3" key="1">
    <citation type="submission" date="2020-01" db="EMBL/GenBank/DDBJ databases">
        <title>The Celery Genome Sequence Reveals Sequential Paleo-tetraploidization, Resistance Gene Elimination, Karyotype Evolution, and Functional Innovation in Apiales.</title>
        <authorList>
            <person name="Song X."/>
        </authorList>
    </citation>
    <scope>NUCLEOTIDE SEQUENCE</scope>
    <source>
        <tissue evidence="3">Leaf</tissue>
    </source>
</reference>
<organism evidence="3 4">
    <name type="scientific">Apium graveolens</name>
    <name type="common">Celery</name>
    <dbReference type="NCBI Taxonomy" id="4045"/>
    <lineage>
        <taxon>Eukaryota</taxon>
        <taxon>Viridiplantae</taxon>
        <taxon>Streptophyta</taxon>
        <taxon>Embryophyta</taxon>
        <taxon>Tracheophyta</taxon>
        <taxon>Spermatophyta</taxon>
        <taxon>Magnoliopsida</taxon>
        <taxon>eudicotyledons</taxon>
        <taxon>Gunneridae</taxon>
        <taxon>Pentapetalae</taxon>
        <taxon>asterids</taxon>
        <taxon>campanulids</taxon>
        <taxon>Apiales</taxon>
        <taxon>Apiaceae</taxon>
        <taxon>Apioideae</taxon>
        <taxon>apioid superclade</taxon>
        <taxon>Apieae</taxon>
        <taxon>Apium</taxon>
    </lineage>
</organism>
<name>A0A6L5BAB4_APIGR</name>
<proteinExistence type="predicted"/>
<dbReference type="SMART" id="SM00717">
    <property type="entry name" value="SANT"/>
    <property type="match status" value="1"/>
</dbReference>
<accession>A0A6L5BAB4</accession>
<dbReference type="SUPFAM" id="SSF46689">
    <property type="entry name" value="Homeodomain-like"/>
    <property type="match status" value="1"/>
</dbReference>
<evidence type="ECO:0000313" key="3">
    <source>
        <dbReference type="EMBL" id="KAF1002420.1"/>
    </source>
</evidence>
<evidence type="ECO:0000259" key="2">
    <source>
        <dbReference type="PROSITE" id="PS50090"/>
    </source>
</evidence>
<sequence>MVQKRPLAGDDSCVVSSKHAKFDHNNRQHLVSFLEFPSDLGWKTYTSGKGYDGSANHLVEGDVYTETRNITELHKECAEYSSGGNSNSSWASSCTSEDDFRFSEAPVHKSVPLENDEPDYPSRTLGRSRDAYARLMELPPQKLVPIGSDYQADIPEWRSYGSNDSGVNNKFCGTCVTPMPAMELIMCDDYKSGYGRSICICVDPGSITCVRHHVVKAREDIRRLVGQECFAGLGLNEMGEVVAERWSEEDEQIFEEVVMSNTSSAGKNFWDRLSEVFPSRTEMEIVSYYFNVFMLRKRAKQNRSKSMNIDSDDDEWQESEDEFEGCENDTESEEDEDSVVEYPACEGIPGWNGINAGSCEYGTGVVKDTSHQYNTDIGDLDGIYSLSETWKHNDYGTYPMFSPSQTLVDVWGNHDLNNHSPSGTGSELQASKMKAGHSKSFAATFNGASAKGGHDFFPGPCDDKVWGDDKVWDFGYAPCRSNDVEFLSTSNVMEVFGVEDFIDKARDDKLH</sequence>
<comment type="caution">
    <text evidence="3">The sequence shown here is derived from an EMBL/GenBank/DDBJ whole genome shotgun (WGS) entry which is preliminary data.</text>
</comment>
<feature type="region of interest" description="Disordered" evidence="1">
    <location>
        <begin position="304"/>
        <end position="338"/>
    </location>
</feature>
<dbReference type="EMBL" id="WRXP01001215">
    <property type="protein sequence ID" value="KAF1002420.1"/>
    <property type="molecule type" value="Genomic_DNA"/>
</dbReference>